<dbReference type="GO" id="GO:0070206">
    <property type="term" value="P:protein trimerization"/>
    <property type="evidence" value="ECO:0007669"/>
    <property type="project" value="InterPro"/>
</dbReference>
<dbReference type="InterPro" id="IPR018704">
    <property type="entry name" value="SecYEG/CpoB_TPR"/>
</dbReference>
<evidence type="ECO:0000259" key="2">
    <source>
        <dbReference type="Pfam" id="PF09976"/>
    </source>
</evidence>
<keyword evidence="1" id="KW-0574">Periplasm</keyword>
<dbReference type="GO" id="GO:0043093">
    <property type="term" value="P:FtsZ-dependent cytokinesis"/>
    <property type="evidence" value="ECO:0007669"/>
    <property type="project" value="UniProtKB-UniRule"/>
</dbReference>
<dbReference type="Pfam" id="PF16331">
    <property type="entry name" value="TolA_bind_tri"/>
    <property type="match status" value="1"/>
</dbReference>
<keyword evidence="1" id="KW-0175">Coiled coil</keyword>
<protein>
    <recommendedName>
        <fullName evidence="1">Cell division coordinator CpoB</fullName>
    </recommendedName>
</protein>
<feature type="domain" description="YbgF trimerisation" evidence="3">
    <location>
        <begin position="57"/>
        <end position="113"/>
    </location>
</feature>
<feature type="signal peptide" evidence="1">
    <location>
        <begin position="1"/>
        <end position="28"/>
    </location>
</feature>
<comment type="function">
    <text evidence="1">Mediates coordination of peptidoglycan synthesis and outer membrane constriction during cell division.</text>
</comment>
<name>A0A939KBQ0_9BURK</name>
<comment type="caution">
    <text evidence="4">The sequence shown here is derived from an EMBL/GenBank/DDBJ whole genome shotgun (WGS) entry which is preliminary data.</text>
</comment>
<dbReference type="NCBIfam" id="TIGR02795">
    <property type="entry name" value="tol_pal_ybgF"/>
    <property type="match status" value="1"/>
</dbReference>
<evidence type="ECO:0000313" key="4">
    <source>
        <dbReference type="EMBL" id="MBO1249752.1"/>
    </source>
</evidence>
<organism evidence="4 5">
    <name type="scientific">Comamonas denitrificans</name>
    <dbReference type="NCBI Taxonomy" id="117506"/>
    <lineage>
        <taxon>Bacteria</taxon>
        <taxon>Pseudomonadati</taxon>
        <taxon>Pseudomonadota</taxon>
        <taxon>Betaproteobacteria</taxon>
        <taxon>Burkholderiales</taxon>
        <taxon>Comamonadaceae</taxon>
        <taxon>Comamonas</taxon>
    </lineage>
</organism>
<gene>
    <name evidence="4" type="primary">ybgF</name>
    <name evidence="1" type="synonym">cpoB</name>
    <name evidence="4" type="ORF">J1777_07945</name>
</gene>
<feature type="domain" description="Ancillary SecYEG translocon subunit/Cell division coordinator CpoB TPR" evidence="2">
    <location>
        <begin position="131"/>
        <end position="226"/>
    </location>
</feature>
<dbReference type="InterPro" id="IPR032519">
    <property type="entry name" value="YbgF_tri"/>
</dbReference>
<dbReference type="EMBL" id="JAFNME010000014">
    <property type="protein sequence ID" value="MBO1249752.1"/>
    <property type="molecule type" value="Genomic_DNA"/>
</dbReference>
<reference evidence="4" key="1">
    <citation type="submission" date="2021-03" db="EMBL/GenBank/DDBJ databases">
        <title>Comamonas denitrificans.</title>
        <authorList>
            <person name="Finster K."/>
        </authorList>
    </citation>
    <scope>NUCLEOTIDE SEQUENCE</scope>
    <source>
        <strain evidence="4">MM2021_4</strain>
    </source>
</reference>
<dbReference type="InterPro" id="IPR011990">
    <property type="entry name" value="TPR-like_helical_dom_sf"/>
</dbReference>
<evidence type="ECO:0000313" key="5">
    <source>
        <dbReference type="Proteomes" id="UP000664731"/>
    </source>
</evidence>
<sequence precursor="true">MLIPSFHPIMRAIAVLGASMAFLPSAHALFEDAEARRAILELRQRFDASAQENAQMRRSLLDLQAQIETLRGDLAQLRGQNEQLAREASEIQRTQNDLAQGVDERLSRFEPGEVQVDGLRFIAQPQERNDFEVALEQFRAGNFAAARKSFAAFINTYKQSGYLPSARFWLANTQYADRDYKNAVQNYRAVVNAGPQHEKAPEAALSLANCQLELKDSKSARQTLEALLRDYPSSDAAATGKSLLNSLK</sequence>
<comment type="subcellular location">
    <subcellularLocation>
        <location evidence="1">Periplasm</location>
    </subcellularLocation>
</comment>
<dbReference type="Proteomes" id="UP000664731">
    <property type="component" value="Unassembled WGS sequence"/>
</dbReference>
<dbReference type="SUPFAM" id="SSF48452">
    <property type="entry name" value="TPR-like"/>
    <property type="match status" value="1"/>
</dbReference>
<comment type="similarity">
    <text evidence="1">Belongs to the CpoB family.</text>
</comment>
<keyword evidence="1" id="KW-0132">Cell division</keyword>
<dbReference type="GO" id="GO:0030288">
    <property type="term" value="C:outer membrane-bounded periplasmic space"/>
    <property type="evidence" value="ECO:0007669"/>
    <property type="project" value="UniProtKB-UniRule"/>
</dbReference>
<keyword evidence="5" id="KW-1185">Reference proteome</keyword>
<feature type="coiled-coil region" evidence="1">
    <location>
        <begin position="53"/>
        <end position="97"/>
    </location>
</feature>
<dbReference type="Gene3D" id="1.25.40.10">
    <property type="entry name" value="Tetratricopeptide repeat domain"/>
    <property type="match status" value="1"/>
</dbReference>
<dbReference type="Pfam" id="PF09976">
    <property type="entry name" value="TPR_21"/>
    <property type="match status" value="1"/>
</dbReference>
<dbReference type="Gene3D" id="1.20.5.110">
    <property type="match status" value="1"/>
</dbReference>
<evidence type="ECO:0000259" key="3">
    <source>
        <dbReference type="Pfam" id="PF16331"/>
    </source>
</evidence>
<evidence type="ECO:0000256" key="1">
    <source>
        <dbReference type="HAMAP-Rule" id="MF_02066"/>
    </source>
</evidence>
<accession>A0A939KBQ0</accession>
<dbReference type="AlphaFoldDB" id="A0A939KBQ0"/>
<dbReference type="InterPro" id="IPR014162">
    <property type="entry name" value="CpoB_C"/>
</dbReference>
<keyword evidence="1" id="KW-0131">Cell cycle</keyword>
<dbReference type="HAMAP" id="MF_02066">
    <property type="entry name" value="CpoB"/>
    <property type="match status" value="1"/>
</dbReference>
<proteinExistence type="inferred from homology"/>
<dbReference type="InterPro" id="IPR034706">
    <property type="entry name" value="CpoB"/>
</dbReference>
<feature type="chain" id="PRO_5038189058" description="Cell division coordinator CpoB" evidence="1">
    <location>
        <begin position="29"/>
        <end position="248"/>
    </location>
</feature>
<keyword evidence="1" id="KW-0732">Signal</keyword>